<dbReference type="Proteomes" id="UP001054945">
    <property type="component" value="Unassembled WGS sequence"/>
</dbReference>
<name>A0AAV4X786_CAEEX</name>
<accession>A0AAV4X786</accession>
<feature type="region of interest" description="Disordered" evidence="1">
    <location>
        <begin position="135"/>
        <end position="161"/>
    </location>
</feature>
<organism evidence="2 3">
    <name type="scientific">Caerostris extrusa</name>
    <name type="common">Bark spider</name>
    <name type="synonym">Caerostris bankana</name>
    <dbReference type="NCBI Taxonomy" id="172846"/>
    <lineage>
        <taxon>Eukaryota</taxon>
        <taxon>Metazoa</taxon>
        <taxon>Ecdysozoa</taxon>
        <taxon>Arthropoda</taxon>
        <taxon>Chelicerata</taxon>
        <taxon>Arachnida</taxon>
        <taxon>Araneae</taxon>
        <taxon>Araneomorphae</taxon>
        <taxon>Entelegynae</taxon>
        <taxon>Araneoidea</taxon>
        <taxon>Araneidae</taxon>
        <taxon>Caerostris</taxon>
    </lineage>
</organism>
<proteinExistence type="predicted"/>
<evidence type="ECO:0000313" key="3">
    <source>
        <dbReference type="Proteomes" id="UP001054945"/>
    </source>
</evidence>
<dbReference type="EMBL" id="BPLR01017385">
    <property type="protein sequence ID" value="GIY91146.1"/>
    <property type="molecule type" value="Genomic_DNA"/>
</dbReference>
<evidence type="ECO:0000313" key="2">
    <source>
        <dbReference type="EMBL" id="GIY91146.1"/>
    </source>
</evidence>
<reference evidence="2 3" key="1">
    <citation type="submission" date="2021-06" db="EMBL/GenBank/DDBJ databases">
        <title>Caerostris extrusa draft genome.</title>
        <authorList>
            <person name="Kono N."/>
            <person name="Arakawa K."/>
        </authorList>
    </citation>
    <scope>NUCLEOTIDE SEQUENCE [LARGE SCALE GENOMIC DNA]</scope>
</reference>
<comment type="caution">
    <text evidence="2">The sequence shown here is derived from an EMBL/GenBank/DDBJ whole genome shotgun (WGS) entry which is preliminary data.</text>
</comment>
<dbReference type="AlphaFoldDB" id="A0AAV4X786"/>
<sequence length="161" mass="18690">MKGRVCCCRERRGRRSMTNFRPSFQTEESKRRESVKREFEKRERVNSKWVTTSRVFFFFLSPPSLLPASFHKTDDIISAWPLGEYSFDEKIGRDAVEKAGRASTKDVIEARFTAGYPPDGLFNFTPQCHLRGAHRASPDSITSRRSSFKPNFGRPYITKRN</sequence>
<keyword evidence="3" id="KW-1185">Reference proteome</keyword>
<evidence type="ECO:0000256" key="1">
    <source>
        <dbReference type="SAM" id="MobiDB-lite"/>
    </source>
</evidence>
<feature type="compositionally biased region" description="Polar residues" evidence="1">
    <location>
        <begin position="139"/>
        <end position="149"/>
    </location>
</feature>
<protein>
    <submittedName>
        <fullName evidence="2">Uncharacterized protein</fullName>
    </submittedName>
</protein>
<gene>
    <name evidence="2" type="primary">AVEN_263756_1</name>
    <name evidence="2" type="ORF">CEXT_210141</name>
</gene>